<dbReference type="Proteomes" id="UP000006589">
    <property type="component" value="Plasmid pMRAD08"/>
</dbReference>
<dbReference type="PANTHER" id="PTHR13696:SF96">
    <property type="entry name" value="COBQ_COBB_MIND_PARA NUCLEOTIDE BINDING DOMAIN-CONTAINING PROTEIN"/>
    <property type="match status" value="1"/>
</dbReference>
<dbReference type="Pfam" id="PF01656">
    <property type="entry name" value="CbiA"/>
    <property type="match status" value="1"/>
</dbReference>
<dbReference type="OrthoDB" id="9804460at2"/>
<protein>
    <submittedName>
        <fullName evidence="2">Cobyrinic acid ac-diamide synthase</fullName>
    </submittedName>
</protein>
<dbReference type="HOGENOM" id="CLU_037612_5_4_5"/>
<evidence type="ECO:0000259" key="1">
    <source>
        <dbReference type="Pfam" id="PF01656"/>
    </source>
</evidence>
<evidence type="ECO:0000313" key="2">
    <source>
        <dbReference type="EMBL" id="ACB28453.1"/>
    </source>
</evidence>
<dbReference type="KEGG" id="mrd:Mrad2831_6541"/>
<feature type="domain" description="CobQ/CobB/MinD/ParA nucleotide binding" evidence="1">
    <location>
        <begin position="4"/>
        <end position="188"/>
    </location>
</feature>
<evidence type="ECO:0000313" key="3">
    <source>
        <dbReference type="Proteomes" id="UP000006589"/>
    </source>
</evidence>
<name>B1MAC8_METRJ</name>
<dbReference type="RefSeq" id="WP_012327519.1">
    <property type="nucleotide sequence ID" value="NC_010507.1"/>
</dbReference>
<dbReference type="GeneID" id="6141851"/>
<dbReference type="InterPro" id="IPR050678">
    <property type="entry name" value="DNA_Partitioning_ATPase"/>
</dbReference>
<dbReference type="AlphaFoldDB" id="B1MAC8"/>
<dbReference type="EMBL" id="CP001009">
    <property type="protein sequence ID" value="ACB28453.1"/>
    <property type="molecule type" value="Genomic_DNA"/>
</dbReference>
<dbReference type="CDD" id="cd02042">
    <property type="entry name" value="ParAB_family"/>
    <property type="match status" value="1"/>
</dbReference>
<dbReference type="PATRIC" id="fig|426355.14.peg.5837"/>
<proteinExistence type="predicted"/>
<dbReference type="SUPFAM" id="SSF52540">
    <property type="entry name" value="P-loop containing nucleoside triphosphate hydrolases"/>
    <property type="match status" value="1"/>
</dbReference>
<organism evidence="2 3">
    <name type="scientific">Methylobacterium radiotolerans (strain ATCC 27329 / DSM 1819 / JCM 2831 / NBRC 15690 / NCIMB 10815 / 0-1)</name>
    <dbReference type="NCBI Taxonomy" id="426355"/>
    <lineage>
        <taxon>Bacteria</taxon>
        <taxon>Pseudomonadati</taxon>
        <taxon>Pseudomonadota</taxon>
        <taxon>Alphaproteobacteria</taxon>
        <taxon>Hyphomicrobiales</taxon>
        <taxon>Methylobacteriaceae</taxon>
        <taxon>Methylobacterium</taxon>
    </lineage>
</organism>
<dbReference type="InterPro" id="IPR027417">
    <property type="entry name" value="P-loop_NTPase"/>
</dbReference>
<dbReference type="InterPro" id="IPR002586">
    <property type="entry name" value="CobQ/CobB/MinD/ParA_Nub-bd_dom"/>
</dbReference>
<dbReference type="Gene3D" id="3.40.50.300">
    <property type="entry name" value="P-loop containing nucleotide triphosphate hydrolases"/>
    <property type="match status" value="1"/>
</dbReference>
<dbReference type="PANTHER" id="PTHR13696">
    <property type="entry name" value="P-LOOP CONTAINING NUCLEOSIDE TRIPHOSPHATE HYDROLASE"/>
    <property type="match status" value="1"/>
</dbReference>
<reference evidence="2 3" key="1">
    <citation type="submission" date="2008-03" db="EMBL/GenBank/DDBJ databases">
        <title>Complete sequence of plasmid8 of Methylobacterium radiotolerans JCM 2831.</title>
        <authorList>
            <consortium name="US DOE Joint Genome Institute"/>
            <person name="Copeland A."/>
            <person name="Lucas S."/>
            <person name="Lapidus A."/>
            <person name="Glavina del Rio T."/>
            <person name="Dalin E."/>
            <person name="Tice H."/>
            <person name="Bruce D."/>
            <person name="Goodwin L."/>
            <person name="Pitluck S."/>
            <person name="Kiss H."/>
            <person name="Brettin T."/>
            <person name="Detter J.C."/>
            <person name="Han C."/>
            <person name="Kuske C.R."/>
            <person name="Schmutz J."/>
            <person name="Larimer F."/>
            <person name="Land M."/>
            <person name="Hauser L."/>
            <person name="Kyrpides N."/>
            <person name="Mikhailova N."/>
            <person name="Marx C.J."/>
            <person name="Richardson P."/>
        </authorList>
    </citation>
    <scope>NUCLEOTIDE SEQUENCE [LARGE SCALE GENOMIC DNA]</scope>
    <source>
        <strain evidence="3">ATCC 27329 / DSM 1819 / JCM 2831 / NBRC 15690 / NCIMB 10815 / 0-1</strain>
        <plasmid evidence="3">Plasmid pMRAD08</plasmid>
    </source>
</reference>
<geneLocation type="plasmid" evidence="2 3">
    <name>pMRAD08</name>
</geneLocation>
<accession>B1MAC8</accession>
<gene>
    <name evidence="2" type="ordered locus">Mrad2831_6541</name>
</gene>
<sequence length="221" mass="23186">MIVVVGGTKGGSGKSTVATNLAIMLAASGQDVLLVDADDQETSTDFTNLREASRPDGAGYTCVALTGAAVRSGVQRLAPKHAHVIIDTGGRDTVSQRAALSICDVYLVPFAPRSFDVWTLDKVAELVEEARVINPGLRALAFINRADARGNENAEAAELIQGKPGLEFVPASLGTRKAFAHAAASGMSVTELRPQDPKAVEEIGALYRHLFDIPQASAAHP</sequence>
<keyword evidence="2" id="KW-0614">Plasmid</keyword>
<dbReference type="PIRSF" id="PIRSF009320">
    <property type="entry name" value="Nuc_binding_HP_1000"/>
    <property type="match status" value="1"/>
</dbReference>